<dbReference type="Pfam" id="PF12928">
    <property type="entry name" value="tRNA_int_end_N2"/>
    <property type="match status" value="1"/>
</dbReference>
<evidence type="ECO:0000313" key="5">
    <source>
        <dbReference type="EMBL" id="CCD24218.1"/>
    </source>
</evidence>
<comment type="similarity">
    <text evidence="1">Belongs to the SEN54 family.</text>
</comment>
<dbReference type="RefSeq" id="XP_003669461.1">
    <property type="nucleotide sequence ID" value="XM_003669413.1"/>
</dbReference>
<reference evidence="5 6" key="1">
    <citation type="journal article" date="2011" name="Proc. Natl. Acad. Sci. U.S.A.">
        <title>Evolutionary erosion of yeast sex chromosomes by mating-type switching accidents.</title>
        <authorList>
            <person name="Gordon J.L."/>
            <person name="Armisen D."/>
            <person name="Proux-Wera E."/>
            <person name="Oheigeartaigh S.S."/>
            <person name="Byrne K.P."/>
            <person name="Wolfe K.H."/>
        </authorList>
    </citation>
    <scope>NUCLEOTIDE SEQUENCE [LARGE SCALE GENOMIC DNA]</scope>
    <source>
        <strain evidence="6">ATCC 10597 / BCRC 20456 / CBS 421 / NBRC 0211 / NRRL Y-12639</strain>
    </source>
</reference>
<keyword evidence="2" id="KW-0819">tRNA processing</keyword>
<dbReference type="GO" id="GO:0000213">
    <property type="term" value="F:tRNA-intron lyase activity"/>
    <property type="evidence" value="ECO:0007669"/>
    <property type="project" value="EnsemblFungi"/>
</dbReference>
<feature type="domain" description="tRNA-splicing endonuclease subunit Sen54 N-terminal" evidence="4">
    <location>
        <begin position="72"/>
        <end position="140"/>
    </location>
</feature>
<evidence type="ECO:0000256" key="1">
    <source>
        <dbReference type="ARBA" id="ARBA00005736"/>
    </source>
</evidence>
<gene>
    <name evidence="5" type="primary">NDAI0C05590</name>
    <name evidence="5" type="ordered locus">NDAI_0C05590</name>
</gene>
<evidence type="ECO:0000256" key="3">
    <source>
        <dbReference type="SAM" id="MobiDB-lite"/>
    </source>
</evidence>
<dbReference type="GO" id="GO:0000214">
    <property type="term" value="C:tRNA-intron endonuclease complex"/>
    <property type="evidence" value="ECO:0007669"/>
    <property type="project" value="EnsemblFungi"/>
</dbReference>
<feature type="compositionally biased region" description="Polar residues" evidence="3">
    <location>
        <begin position="459"/>
        <end position="471"/>
    </location>
</feature>
<sequence length="487" mass="55670">MKGTANPQKVKDEAIDSDLDDDEIVQDWSEVAKLAHTNNAAALIPKRGEKDYEPDGTDIQKLLLHQAQKAMFDTLSHSIAGSVLKSLVKAYYIPDNHNALLPHPKGNFMQTMGRMNSNGQFTLSFHEFVYLAERGTVSPYILVPNSDGSKKLEIPLSIQDLYALFKSQQDLDKFAIYAQLKRLGFIVMETKDNSYDKSSIYPPTLSHNKILRFNSTYQSIIAPFKIWRTSLFNHLVYNSLGLLTSKYTTSPQIYETLNKLVPYTKAPKTLEELRISRFNVLQSTTTNNTNLLSLTFNVWKPQTNFKKKSPGLPDYQVAVYNKNDNNVKFPTYKDFQNIFNNLDYKFEFLNYSRQDEISWEDVSFTNGVPTNTYLSNLKSKAQQKKSSDNDNNTKKKKKRALKTFPPHVQQLRRLKAGYRSFLLAIMDDGIISFVKIAEEDFGSENVWYVPTATTNNINSRASNKIKNNNHGNGDRKTRTTIVEKSKI</sequence>
<dbReference type="InterPro" id="IPR024336">
    <property type="entry name" value="tRNA_splic_suSen54_N"/>
</dbReference>
<feature type="compositionally biased region" description="Basic and acidic residues" evidence="3">
    <location>
        <begin position="472"/>
        <end position="487"/>
    </location>
</feature>
<dbReference type="AlphaFoldDB" id="G0W8V7"/>
<dbReference type="PANTHER" id="PTHR21027">
    <property type="entry name" value="TRNA-SPLICING ENDONUCLEASE SUBUNIT SEN54"/>
    <property type="match status" value="1"/>
</dbReference>
<dbReference type="eggNOG" id="KOG4772">
    <property type="taxonomic scope" value="Eukaryota"/>
</dbReference>
<accession>G0W8V7</accession>
<dbReference type="OrthoDB" id="408683at2759"/>
<dbReference type="GO" id="GO:0000379">
    <property type="term" value="P:tRNA-type intron splice site recognition and cleavage"/>
    <property type="evidence" value="ECO:0007669"/>
    <property type="project" value="EnsemblFungi"/>
</dbReference>
<dbReference type="EMBL" id="HE580269">
    <property type="protein sequence ID" value="CCD24218.1"/>
    <property type="molecule type" value="Genomic_DNA"/>
</dbReference>
<dbReference type="HOGENOM" id="CLU_028449_0_1_1"/>
<dbReference type="PANTHER" id="PTHR21027:SF1">
    <property type="entry name" value="TRNA-SPLICING ENDONUCLEASE SUBUNIT SEN54"/>
    <property type="match status" value="1"/>
</dbReference>
<evidence type="ECO:0000313" key="6">
    <source>
        <dbReference type="Proteomes" id="UP000000689"/>
    </source>
</evidence>
<dbReference type="OMA" id="FNVWKPQ"/>
<keyword evidence="6" id="KW-1185">Reference proteome</keyword>
<dbReference type="GO" id="GO:0005741">
    <property type="term" value="C:mitochondrial outer membrane"/>
    <property type="evidence" value="ECO:0007669"/>
    <property type="project" value="EnsemblFungi"/>
</dbReference>
<evidence type="ECO:0000256" key="2">
    <source>
        <dbReference type="ARBA" id="ARBA00022694"/>
    </source>
</evidence>
<feature type="region of interest" description="Disordered" evidence="3">
    <location>
        <begin position="459"/>
        <end position="487"/>
    </location>
</feature>
<evidence type="ECO:0000259" key="4">
    <source>
        <dbReference type="Pfam" id="PF12928"/>
    </source>
</evidence>
<dbReference type="GeneID" id="11496568"/>
<name>G0W8V7_NAUDC</name>
<dbReference type="KEGG" id="ndi:NDAI_0C05590"/>
<dbReference type="STRING" id="1071378.G0W8V7"/>
<dbReference type="Proteomes" id="UP000000689">
    <property type="component" value="Chromosome 3"/>
</dbReference>
<protein>
    <recommendedName>
        <fullName evidence="4">tRNA-splicing endonuclease subunit Sen54 N-terminal domain-containing protein</fullName>
    </recommendedName>
</protein>
<dbReference type="InterPro" id="IPR024337">
    <property type="entry name" value="tRNA_splic_suSen54"/>
</dbReference>
<feature type="region of interest" description="Disordered" evidence="3">
    <location>
        <begin position="376"/>
        <end position="400"/>
    </location>
</feature>
<proteinExistence type="inferred from homology"/>
<organism evidence="5 6">
    <name type="scientific">Naumovozyma dairenensis (strain ATCC 10597 / BCRC 20456 / CBS 421 / NBRC 0211 / NRRL Y-12639)</name>
    <name type="common">Saccharomyces dairenensis</name>
    <dbReference type="NCBI Taxonomy" id="1071378"/>
    <lineage>
        <taxon>Eukaryota</taxon>
        <taxon>Fungi</taxon>
        <taxon>Dikarya</taxon>
        <taxon>Ascomycota</taxon>
        <taxon>Saccharomycotina</taxon>
        <taxon>Saccharomycetes</taxon>
        <taxon>Saccharomycetales</taxon>
        <taxon>Saccharomycetaceae</taxon>
        <taxon>Naumovozyma</taxon>
    </lineage>
</organism>